<proteinExistence type="predicted"/>
<dbReference type="EMBL" id="JBBMFI010000020">
    <property type="protein sequence ID" value="MEQ2565861.1"/>
    <property type="molecule type" value="Genomic_DNA"/>
</dbReference>
<comment type="caution">
    <text evidence="1">The sequence shown here is derived from an EMBL/GenBank/DDBJ whole genome shotgun (WGS) entry which is preliminary data.</text>
</comment>
<accession>A0ABV1HUX9</accession>
<protein>
    <submittedName>
        <fullName evidence="1">Uncharacterized protein</fullName>
    </submittedName>
</protein>
<sequence>MINKDDFMDYVGYRNTVVEEKIEECLSEIRSGKTEISVDRGDLTDSELEYLYQELDKRLK</sequence>
<reference evidence="1 2" key="1">
    <citation type="submission" date="2024-03" db="EMBL/GenBank/DDBJ databases">
        <title>Human intestinal bacterial collection.</title>
        <authorList>
            <person name="Pauvert C."/>
            <person name="Hitch T.C.A."/>
            <person name="Clavel T."/>
        </authorList>
    </citation>
    <scope>NUCLEOTIDE SEQUENCE [LARGE SCALE GENOMIC DNA]</scope>
    <source>
        <strain evidence="1 2">CLA-AP-H18</strain>
    </source>
</reference>
<evidence type="ECO:0000313" key="2">
    <source>
        <dbReference type="Proteomes" id="UP001478133"/>
    </source>
</evidence>
<keyword evidence="2" id="KW-1185">Reference proteome</keyword>
<organism evidence="1 2">
    <name type="scientific">Ruminococcoides intestinihominis</name>
    <dbReference type="NCBI Taxonomy" id="3133161"/>
    <lineage>
        <taxon>Bacteria</taxon>
        <taxon>Bacillati</taxon>
        <taxon>Bacillota</taxon>
        <taxon>Clostridia</taxon>
        <taxon>Eubacteriales</taxon>
        <taxon>Oscillospiraceae</taxon>
        <taxon>Ruminococcoides</taxon>
    </lineage>
</organism>
<dbReference type="RefSeq" id="WP_176816217.1">
    <property type="nucleotide sequence ID" value="NZ_JBBMEY010000021.1"/>
</dbReference>
<gene>
    <name evidence="1" type="ORF">ABFO16_06375</name>
</gene>
<name>A0ABV1HUX9_9FIRM</name>
<evidence type="ECO:0000313" key="1">
    <source>
        <dbReference type="EMBL" id="MEQ2565861.1"/>
    </source>
</evidence>
<dbReference type="Proteomes" id="UP001478133">
    <property type="component" value="Unassembled WGS sequence"/>
</dbReference>